<accession>A0A0M9VUH3</accession>
<dbReference type="PANTHER" id="PTHR34883:SF15">
    <property type="entry name" value="EXTRACELLULAR SERINE-RICH PROTEIN"/>
    <property type="match status" value="1"/>
</dbReference>
<gene>
    <name evidence="2" type="ORF">ESCO_005809</name>
</gene>
<dbReference type="InterPro" id="IPR052953">
    <property type="entry name" value="Ser-rich/MCO-related"/>
</dbReference>
<feature type="chain" id="PRO_5005839323" description="Extracellular serine-rich protein" evidence="1">
    <location>
        <begin position="20"/>
        <end position="186"/>
    </location>
</feature>
<keyword evidence="3" id="KW-1185">Reference proteome</keyword>
<dbReference type="SUPFAM" id="SSF49503">
    <property type="entry name" value="Cupredoxins"/>
    <property type="match status" value="1"/>
</dbReference>
<dbReference type="AlphaFoldDB" id="A0A0M9VUH3"/>
<dbReference type="STRING" id="150374.A0A0M9VUH3"/>
<sequence length="186" mass="19582">MVSFNFAALAMAFAASAIAVPTGTTFQQPSTTVSVPQTGVTHSITAGLGGQLIYDPENVVADPGDILEIKFLPANHSIAQSSFGEPCKPLNNGVSVFPGFPFATKEGLSPEVFQFVVPDRNPLWFYCPQANHCEKGMALAVNQNFNSANTLAAYKAKAALVDKTVVPDVSSAGSVIPDPHPDRGFN</sequence>
<dbReference type="Proteomes" id="UP000053831">
    <property type="component" value="Unassembled WGS sequence"/>
</dbReference>
<proteinExistence type="predicted"/>
<evidence type="ECO:0000256" key="1">
    <source>
        <dbReference type="SAM" id="SignalP"/>
    </source>
</evidence>
<dbReference type="EMBL" id="LGSR01000019">
    <property type="protein sequence ID" value="KOS19883.1"/>
    <property type="molecule type" value="Genomic_DNA"/>
</dbReference>
<comment type="caution">
    <text evidence="2">The sequence shown here is derived from an EMBL/GenBank/DDBJ whole genome shotgun (WGS) entry which is preliminary data.</text>
</comment>
<organism evidence="2 3">
    <name type="scientific">Escovopsis weberi</name>
    <dbReference type="NCBI Taxonomy" id="150374"/>
    <lineage>
        <taxon>Eukaryota</taxon>
        <taxon>Fungi</taxon>
        <taxon>Dikarya</taxon>
        <taxon>Ascomycota</taxon>
        <taxon>Pezizomycotina</taxon>
        <taxon>Sordariomycetes</taxon>
        <taxon>Hypocreomycetidae</taxon>
        <taxon>Hypocreales</taxon>
        <taxon>Hypocreaceae</taxon>
        <taxon>Escovopsis</taxon>
    </lineage>
</organism>
<dbReference type="CDD" id="cd00920">
    <property type="entry name" value="Cupredoxin"/>
    <property type="match status" value="1"/>
</dbReference>
<feature type="signal peptide" evidence="1">
    <location>
        <begin position="1"/>
        <end position="19"/>
    </location>
</feature>
<dbReference type="PANTHER" id="PTHR34883">
    <property type="entry name" value="SERINE-RICH PROTEIN, PUTATIVE-RELATED-RELATED"/>
    <property type="match status" value="1"/>
</dbReference>
<keyword evidence="1" id="KW-0732">Signal</keyword>
<dbReference type="Gene3D" id="2.60.40.420">
    <property type="entry name" value="Cupredoxins - blue copper proteins"/>
    <property type="match status" value="1"/>
</dbReference>
<name>A0A0M9VUH3_ESCWE</name>
<protein>
    <recommendedName>
        <fullName evidence="4">Extracellular serine-rich protein</fullName>
    </recommendedName>
</protein>
<evidence type="ECO:0000313" key="3">
    <source>
        <dbReference type="Proteomes" id="UP000053831"/>
    </source>
</evidence>
<evidence type="ECO:0000313" key="2">
    <source>
        <dbReference type="EMBL" id="KOS19883.1"/>
    </source>
</evidence>
<evidence type="ECO:0008006" key="4">
    <source>
        <dbReference type="Google" id="ProtNLM"/>
    </source>
</evidence>
<dbReference type="OrthoDB" id="5415867at2759"/>
<dbReference type="InterPro" id="IPR008972">
    <property type="entry name" value="Cupredoxin"/>
</dbReference>
<reference evidence="2 3" key="1">
    <citation type="submission" date="2015-07" db="EMBL/GenBank/DDBJ databases">
        <title>The genome of the fungus Escovopsis weberi, a specialized disease agent of ant agriculture.</title>
        <authorList>
            <person name="de Man T.J."/>
            <person name="Stajich J.E."/>
            <person name="Kubicek C.P."/>
            <person name="Chenthamara K."/>
            <person name="Atanasova L."/>
            <person name="Druzhinina I.S."/>
            <person name="Birnbaum S."/>
            <person name="Barribeau S.M."/>
            <person name="Teiling C."/>
            <person name="Suen G."/>
            <person name="Currie C."/>
            <person name="Gerardo N.M."/>
        </authorList>
    </citation>
    <scope>NUCLEOTIDE SEQUENCE [LARGE SCALE GENOMIC DNA]</scope>
</reference>